<evidence type="ECO:0000313" key="9">
    <source>
        <dbReference type="Proteomes" id="UP000028549"/>
    </source>
</evidence>
<comment type="catalytic activity">
    <reaction evidence="7">
        <text>aldehydo-D-galacturonate = keto-D-tagaturonate</text>
        <dbReference type="Rhea" id="RHEA:27702"/>
        <dbReference type="ChEBI" id="CHEBI:12952"/>
        <dbReference type="ChEBI" id="CHEBI:17886"/>
    </reaction>
</comment>
<dbReference type="InterPro" id="IPR003766">
    <property type="entry name" value="Uronate_isomerase"/>
</dbReference>
<comment type="pathway">
    <text evidence="2 7">Carbohydrate metabolism; pentose and glucuronate interconversion.</text>
</comment>
<dbReference type="Proteomes" id="UP000028549">
    <property type="component" value="Unassembled WGS sequence"/>
</dbReference>
<gene>
    <name evidence="7" type="primary">uxaC</name>
    <name evidence="8" type="ORF">GS18_0201140</name>
</gene>
<dbReference type="GO" id="GO:0008880">
    <property type="term" value="F:glucuronate isomerase activity"/>
    <property type="evidence" value="ECO:0007669"/>
    <property type="project" value="UniProtKB-UniRule"/>
</dbReference>
<dbReference type="Gene3D" id="1.10.2020.10">
    <property type="entry name" value="uronate isomerase, domain 2, chain A"/>
    <property type="match status" value="1"/>
</dbReference>
<dbReference type="RefSeq" id="WP_029565234.1">
    <property type="nucleotide sequence ID" value="NZ_JNVC02000001.1"/>
</dbReference>
<dbReference type="GO" id="GO:0042840">
    <property type="term" value="P:D-glucuronate catabolic process"/>
    <property type="evidence" value="ECO:0007669"/>
    <property type="project" value="TreeGrafter"/>
</dbReference>
<organism evidence="8 9">
    <name type="scientific">Metabacillus indicus</name>
    <name type="common">Bacillus indicus</name>
    <dbReference type="NCBI Taxonomy" id="246786"/>
    <lineage>
        <taxon>Bacteria</taxon>
        <taxon>Bacillati</taxon>
        <taxon>Bacillota</taxon>
        <taxon>Bacilli</taxon>
        <taxon>Bacillales</taxon>
        <taxon>Bacillaceae</taxon>
        <taxon>Metabacillus</taxon>
    </lineage>
</organism>
<evidence type="ECO:0000256" key="7">
    <source>
        <dbReference type="HAMAP-Rule" id="MF_00675"/>
    </source>
</evidence>
<dbReference type="OrthoDB" id="9766564at2"/>
<dbReference type="EMBL" id="JNVC02000001">
    <property type="protein sequence ID" value="KEZ53620.1"/>
    <property type="molecule type" value="Genomic_DNA"/>
</dbReference>
<dbReference type="NCBIfam" id="NF002794">
    <property type="entry name" value="PRK02925.1"/>
    <property type="match status" value="1"/>
</dbReference>
<evidence type="ECO:0000256" key="3">
    <source>
        <dbReference type="ARBA" id="ARBA00008397"/>
    </source>
</evidence>
<dbReference type="PANTHER" id="PTHR30068:SF4">
    <property type="entry name" value="URONATE ISOMERASE"/>
    <property type="match status" value="1"/>
</dbReference>
<dbReference type="PANTHER" id="PTHR30068">
    <property type="entry name" value="URONATE ISOMERASE"/>
    <property type="match status" value="1"/>
</dbReference>
<dbReference type="EC" id="5.3.1.12" evidence="4 7"/>
<comment type="similarity">
    <text evidence="3 7">Belongs to the metallo-dependent hydrolases superfamily. Uronate isomerase family.</text>
</comment>
<accession>A0A084H208</accession>
<comment type="catalytic activity">
    <reaction evidence="1 7">
        <text>D-glucuronate = D-fructuronate</text>
        <dbReference type="Rhea" id="RHEA:13049"/>
        <dbReference type="ChEBI" id="CHEBI:58720"/>
        <dbReference type="ChEBI" id="CHEBI:59863"/>
        <dbReference type="EC" id="5.3.1.12"/>
    </reaction>
</comment>
<evidence type="ECO:0000256" key="5">
    <source>
        <dbReference type="ARBA" id="ARBA00020555"/>
    </source>
</evidence>
<keyword evidence="6 7" id="KW-0413">Isomerase</keyword>
<dbReference type="HAMAP" id="MF_00675">
    <property type="entry name" value="UxaC"/>
    <property type="match status" value="1"/>
</dbReference>
<sequence>MKPFMDEDFLLDYESSRILYHEFAKEMPIFDYHCHLSPKEIAENKQFRSLTEIWLNGDHYKWRALRANGVDEDLITGNGGDREKFNAWAETMPSCLGNPLYHWTHLELKRYFGIDLLLSGETADEIWEHGNAMLNQNDFSAHSILKKFNVEVVCTTDDPADSLEYHKQIKLNPGVETEVLPTFRPDKAIEIGKEGFTEYISKLSSASGLEIASYKNLLQALENRVDFFHEAGCRISDHGLEQLFYEQTTFEEASAIFEKGMNGQRLSFEEEKKYKTYTLIHLGKLYHSRGWAMQLHIGALRNNNERMLKKLGPDSGFDSMKDFELAGPLNQFLNHLDRDSELPKTIIYNLNPVHNEMIASAIGNFQGAGTKGKVQFGSGWWYNDQKDGMIRQMKDLANIGFISHFVGMVTDSRSFLSYTRHEYFRRILCNLIGSWIHKGEAPADYEWMGKTVQDICYYNARNYFDIKRG</sequence>
<protein>
    <recommendedName>
        <fullName evidence="5 7">Uronate isomerase</fullName>
        <ecNumber evidence="4 7">5.3.1.12</ecNumber>
    </recommendedName>
    <alternativeName>
        <fullName evidence="7">Glucuronate isomerase</fullName>
    </alternativeName>
    <alternativeName>
        <fullName evidence="7">Uronic isomerase</fullName>
    </alternativeName>
</protein>
<dbReference type="AlphaFoldDB" id="A0A084H208"/>
<dbReference type="UniPathway" id="UPA00246"/>
<evidence type="ECO:0000256" key="4">
    <source>
        <dbReference type="ARBA" id="ARBA00012546"/>
    </source>
</evidence>
<dbReference type="Pfam" id="PF02614">
    <property type="entry name" value="UxaC"/>
    <property type="match status" value="1"/>
</dbReference>
<proteinExistence type="inferred from homology"/>
<dbReference type="GO" id="GO:0019698">
    <property type="term" value="P:D-galacturonate catabolic process"/>
    <property type="evidence" value="ECO:0007669"/>
    <property type="project" value="TreeGrafter"/>
</dbReference>
<dbReference type="STRING" id="246786.GS18_0201140"/>
<name>A0A084H208_METID</name>
<evidence type="ECO:0000256" key="6">
    <source>
        <dbReference type="ARBA" id="ARBA00023235"/>
    </source>
</evidence>
<dbReference type="Gene3D" id="3.20.20.140">
    <property type="entry name" value="Metal-dependent hydrolases"/>
    <property type="match status" value="1"/>
</dbReference>
<evidence type="ECO:0000256" key="2">
    <source>
        <dbReference type="ARBA" id="ARBA00004892"/>
    </source>
</evidence>
<evidence type="ECO:0000313" key="8">
    <source>
        <dbReference type="EMBL" id="KEZ53620.1"/>
    </source>
</evidence>
<reference evidence="8 9" key="1">
    <citation type="journal article" date="2005" name="Int. J. Syst. Evol. Microbiol.">
        <title>Bacillus cibi sp. nov., isolated from jeotgal, a traditional Korean fermented seafood.</title>
        <authorList>
            <person name="Yoon J.H."/>
            <person name="Lee C.H."/>
            <person name="Oh T.K."/>
        </authorList>
    </citation>
    <scope>NUCLEOTIDE SEQUENCE [LARGE SCALE GENOMIC DNA]</scope>
    <source>
        <strain evidence="8 9">DSM 16189</strain>
    </source>
</reference>
<dbReference type="SUPFAM" id="SSF51556">
    <property type="entry name" value="Metallo-dependent hydrolases"/>
    <property type="match status" value="1"/>
</dbReference>
<evidence type="ECO:0000256" key="1">
    <source>
        <dbReference type="ARBA" id="ARBA00001165"/>
    </source>
</evidence>
<dbReference type="InterPro" id="IPR032466">
    <property type="entry name" value="Metal_Hydrolase"/>
</dbReference>
<keyword evidence="9" id="KW-1185">Reference proteome</keyword>
<comment type="caution">
    <text evidence="8">The sequence shown here is derived from an EMBL/GenBank/DDBJ whole genome shotgun (WGS) entry which is preliminary data.</text>
</comment>